<reference evidence="2 3" key="1">
    <citation type="submission" date="2014-04" db="EMBL/GenBank/DDBJ databases">
        <authorList>
            <consortium name="DOE Joint Genome Institute"/>
            <person name="Kuo A."/>
            <person name="Zuccaro A."/>
            <person name="Kohler A."/>
            <person name="Nagy L.G."/>
            <person name="Floudas D."/>
            <person name="Copeland A."/>
            <person name="Barry K.W."/>
            <person name="Cichocki N."/>
            <person name="Veneault-Fourrey C."/>
            <person name="LaButti K."/>
            <person name="Lindquist E.A."/>
            <person name="Lipzen A."/>
            <person name="Lundell T."/>
            <person name="Morin E."/>
            <person name="Murat C."/>
            <person name="Sun H."/>
            <person name="Tunlid A."/>
            <person name="Henrissat B."/>
            <person name="Grigoriev I.V."/>
            <person name="Hibbett D.S."/>
            <person name="Martin F."/>
            <person name="Nordberg H.P."/>
            <person name="Cantor M.N."/>
            <person name="Hua S.X."/>
        </authorList>
    </citation>
    <scope>NUCLEOTIDE SEQUENCE [LARGE SCALE GENOMIC DNA]</scope>
    <source>
        <strain evidence="2 3">MAFF 305830</strain>
    </source>
</reference>
<name>A0A0C3AZ56_SERVB</name>
<keyword evidence="3" id="KW-1185">Reference proteome</keyword>
<evidence type="ECO:0000313" key="3">
    <source>
        <dbReference type="Proteomes" id="UP000054097"/>
    </source>
</evidence>
<dbReference type="HOGENOM" id="CLU_018876_1_0_1"/>
<dbReference type="AlphaFoldDB" id="A0A0C3AZ56"/>
<dbReference type="STRING" id="933852.A0A0C3AZ56"/>
<dbReference type="EMBL" id="KN824316">
    <property type="protein sequence ID" value="KIM25244.1"/>
    <property type="molecule type" value="Genomic_DNA"/>
</dbReference>
<dbReference type="SUPFAM" id="SSF52540">
    <property type="entry name" value="P-loop containing nucleoside triphosphate hydrolases"/>
    <property type="match status" value="1"/>
</dbReference>
<organism evidence="2 3">
    <name type="scientific">Serendipita vermifera MAFF 305830</name>
    <dbReference type="NCBI Taxonomy" id="933852"/>
    <lineage>
        <taxon>Eukaryota</taxon>
        <taxon>Fungi</taxon>
        <taxon>Dikarya</taxon>
        <taxon>Basidiomycota</taxon>
        <taxon>Agaricomycotina</taxon>
        <taxon>Agaricomycetes</taxon>
        <taxon>Sebacinales</taxon>
        <taxon>Serendipitaceae</taxon>
        <taxon>Serendipita</taxon>
    </lineage>
</organism>
<feature type="region of interest" description="Disordered" evidence="1">
    <location>
        <begin position="1"/>
        <end position="49"/>
    </location>
</feature>
<proteinExistence type="predicted"/>
<dbReference type="OrthoDB" id="5424500at2759"/>
<accession>A0A0C3AZ56</accession>
<dbReference type="Proteomes" id="UP000054097">
    <property type="component" value="Unassembled WGS sequence"/>
</dbReference>
<evidence type="ECO:0000313" key="2">
    <source>
        <dbReference type="EMBL" id="KIM25244.1"/>
    </source>
</evidence>
<protein>
    <submittedName>
        <fullName evidence="2">Uncharacterized protein</fullName>
    </submittedName>
</protein>
<gene>
    <name evidence="2" type="ORF">M408DRAFT_10591</name>
</gene>
<reference evidence="3" key="2">
    <citation type="submission" date="2015-01" db="EMBL/GenBank/DDBJ databases">
        <title>Evolutionary Origins and Diversification of the Mycorrhizal Mutualists.</title>
        <authorList>
            <consortium name="DOE Joint Genome Institute"/>
            <consortium name="Mycorrhizal Genomics Consortium"/>
            <person name="Kohler A."/>
            <person name="Kuo A."/>
            <person name="Nagy L.G."/>
            <person name="Floudas D."/>
            <person name="Copeland A."/>
            <person name="Barry K.W."/>
            <person name="Cichocki N."/>
            <person name="Veneault-Fourrey C."/>
            <person name="LaButti K."/>
            <person name="Lindquist E.A."/>
            <person name="Lipzen A."/>
            <person name="Lundell T."/>
            <person name="Morin E."/>
            <person name="Murat C."/>
            <person name="Riley R."/>
            <person name="Ohm R."/>
            <person name="Sun H."/>
            <person name="Tunlid A."/>
            <person name="Henrissat B."/>
            <person name="Grigoriev I.V."/>
            <person name="Hibbett D.S."/>
            <person name="Martin F."/>
        </authorList>
    </citation>
    <scope>NUCLEOTIDE SEQUENCE [LARGE SCALE GENOMIC DNA]</scope>
    <source>
        <strain evidence="3">MAFF 305830</strain>
    </source>
</reference>
<dbReference type="InterPro" id="IPR027417">
    <property type="entry name" value="P-loop_NTPase"/>
</dbReference>
<sequence length="543" mass="62406">MDMEREASGSGSYRDLTHGKRKSTYSDETDGSQPKRRSPHDSGDKSTAIHSIWSPRQVTVATILDLLLKHHLVQVRGTRGSGKTTLLRLLQAHIEQCRKGAEVYVHSHWPQHQLEGWKDRLREKLPGYPNFSDKERFFLFDEGQTSYWDQGLWLTLRNTIQEFPNPCYAIVFCSYGNESVHEPNLPAPPGFHVKVRLDRVDVDRSKSHGLRLDREEFSQVLGLQKPKLLITDDLSNFVYEFAGGHVGHTLAVVDFLIKEKKDSMLKGERYGLEEFQKDNPSLDNLTTHLVAHRDVSRGLPSRRLEYAQAMKALVLHHQIYIEDESIAPEIHSKLEEAYELGFIDSNADEQYCFPSPLTRQIWSWHILPSLNYQLPYSDLLSFVTATVTRFRPLQLTGSDRRVGASDRRPPESQYQEEYYRCVHEITDGNVGISPEYGTAAGTRAGRIDFFIPSNKWGIELTRDGSKLNEHASRFADDGAYGQWLKTSNMVDYVLLDFRITQPMRSYRGIRNLYHIVFDSGGTRFEIYDNALTVRAESNLMQRH</sequence>
<evidence type="ECO:0000256" key="1">
    <source>
        <dbReference type="SAM" id="MobiDB-lite"/>
    </source>
</evidence>